<dbReference type="Gene3D" id="1.10.760.10">
    <property type="entry name" value="Cytochrome c-like domain"/>
    <property type="match status" value="1"/>
</dbReference>
<evidence type="ECO:0000256" key="2">
    <source>
        <dbReference type="ARBA" id="ARBA00022723"/>
    </source>
</evidence>
<proteinExistence type="predicted"/>
<dbReference type="InterPro" id="IPR009056">
    <property type="entry name" value="Cyt_c-like_dom"/>
</dbReference>
<dbReference type="InterPro" id="IPR036909">
    <property type="entry name" value="Cyt_c-like_dom_sf"/>
</dbReference>
<keyword evidence="7" id="KW-1185">Reference proteome</keyword>
<comment type="caution">
    <text evidence="6">The sequence shown here is derived from an EMBL/GenBank/DDBJ whole genome shotgun (WGS) entry which is preliminary data.</text>
</comment>
<keyword evidence="2 4" id="KW-0479">Metal-binding</keyword>
<dbReference type="InterPro" id="IPR051395">
    <property type="entry name" value="Cytochrome_c_Peroxidase/MauG"/>
</dbReference>
<dbReference type="Proteomes" id="UP001290455">
    <property type="component" value="Unassembled WGS sequence"/>
</dbReference>
<sequence>MRRYILIGLIAGLVIVAGAWFLVQKGKLEYAFVPSNKQTVNHEQNSSQIKIMSSKEETGSDQQIELGKKLFFQETFGNEVFFTDVLGMFDGPFTLGNVAKAIIKLRGEGTNNLQVEAAKEFHLGDIQIKKGELIDTGLDVAKGSVTPLGVKVVFDEGRLKAGISCAVCHATVDNKGRVIEGVPNNDLNIGLSLAMGTNTAAYFSHTEMKNIKDYVKVVNRTVETSDGKKEALPDPDTFEQFVDSEVLKWPLGSNDTTIDFKNNPVQIPDSMTLGDQPYGWSGQGQVGPFKGLSAAINNAHAQNMDALSATEISGPVLKIDKEVYLGTALQNAANPKYRYDYRSKEKPTEFFAKVDPTPGVAGVNQLIPASTFPRASFTTTVGLFSSSPGYDTWEQLNAMSAYMNSLQPIHTGLDNNKDKYEEGRKTFINAGCISCHGGTYLSSNKVIKSEELGTEPFRGKALKGHTKFFAEPSKYADHTPVPLPENPKIEQIKLTDKEREQLNIAWAMGESNGGYKTISLFNLYWSAPYLHDGGVAVGPNMELGLTNTLMKGKKADPYNSLKAMLDSKLRRKVIDSNSKSSKLRTAHITGEGHTFWVDESTGFTKEQQDALIHYLLTVTD</sequence>
<dbReference type="PANTHER" id="PTHR30600:SF9">
    <property type="entry name" value="BLR7738 PROTEIN"/>
    <property type="match status" value="1"/>
</dbReference>
<dbReference type="PANTHER" id="PTHR30600">
    <property type="entry name" value="CYTOCHROME C PEROXIDASE-RELATED"/>
    <property type="match status" value="1"/>
</dbReference>
<dbReference type="RefSeq" id="WP_322444781.1">
    <property type="nucleotide sequence ID" value="NZ_JAXOFX010000001.1"/>
</dbReference>
<feature type="domain" description="Cytochrome c" evidence="5">
    <location>
        <begin position="418"/>
        <end position="619"/>
    </location>
</feature>
<keyword evidence="3 4" id="KW-0408">Iron</keyword>
<evidence type="ECO:0000313" key="7">
    <source>
        <dbReference type="Proteomes" id="UP001290455"/>
    </source>
</evidence>
<name>A0ABU5ITI6_9BACI</name>
<keyword evidence="1 4" id="KW-0349">Heme</keyword>
<organism evidence="6 7">
    <name type="scientific">Robertmurraya mangrovi</name>
    <dbReference type="NCBI Taxonomy" id="3098077"/>
    <lineage>
        <taxon>Bacteria</taxon>
        <taxon>Bacillati</taxon>
        <taxon>Bacillota</taxon>
        <taxon>Bacilli</taxon>
        <taxon>Bacillales</taxon>
        <taxon>Bacillaceae</taxon>
        <taxon>Robertmurraya</taxon>
    </lineage>
</organism>
<reference evidence="6 7" key="1">
    <citation type="submission" date="2023-11" db="EMBL/GenBank/DDBJ databases">
        <title>Bacillus jintuensis, isolated from a mudflat on the Beibu Gulf coast.</title>
        <authorList>
            <person name="Li M."/>
        </authorList>
    </citation>
    <scope>NUCLEOTIDE SEQUENCE [LARGE SCALE GENOMIC DNA]</scope>
    <source>
        <strain evidence="6 7">31A1R</strain>
    </source>
</reference>
<evidence type="ECO:0000256" key="1">
    <source>
        <dbReference type="ARBA" id="ARBA00022617"/>
    </source>
</evidence>
<dbReference type="PROSITE" id="PS51007">
    <property type="entry name" value="CYTC"/>
    <property type="match status" value="1"/>
</dbReference>
<evidence type="ECO:0000313" key="6">
    <source>
        <dbReference type="EMBL" id="MDZ5470482.1"/>
    </source>
</evidence>
<protein>
    <submittedName>
        <fullName evidence="6">Electron transport protein</fullName>
    </submittedName>
</protein>
<gene>
    <name evidence="6" type="ORF">SM124_01850</name>
</gene>
<dbReference type="EMBL" id="JAXOFX010000001">
    <property type="protein sequence ID" value="MDZ5470482.1"/>
    <property type="molecule type" value="Genomic_DNA"/>
</dbReference>
<accession>A0ABU5ITI6</accession>
<evidence type="ECO:0000256" key="4">
    <source>
        <dbReference type="PROSITE-ProRule" id="PRU00433"/>
    </source>
</evidence>
<dbReference type="SUPFAM" id="SSF46626">
    <property type="entry name" value="Cytochrome c"/>
    <property type="match status" value="1"/>
</dbReference>
<evidence type="ECO:0000256" key="3">
    <source>
        <dbReference type="ARBA" id="ARBA00023004"/>
    </source>
</evidence>
<evidence type="ECO:0000259" key="5">
    <source>
        <dbReference type="PROSITE" id="PS51007"/>
    </source>
</evidence>